<evidence type="ECO:0000313" key="20">
    <source>
        <dbReference type="Proteomes" id="UP000188268"/>
    </source>
</evidence>
<accession>A0A1R3JVU8</accession>
<dbReference type="Pfam" id="PF01094">
    <property type="entry name" value="ANF_receptor"/>
    <property type="match status" value="1"/>
</dbReference>
<evidence type="ECO:0000256" key="14">
    <source>
        <dbReference type="ARBA" id="ARBA00023136"/>
    </source>
</evidence>
<dbReference type="STRING" id="210143.A0A1R3JVU8"/>
<dbReference type="SUPFAM" id="SSF53822">
    <property type="entry name" value="Periplasmic binding protein-like I"/>
    <property type="match status" value="1"/>
</dbReference>
<dbReference type="UniPathway" id="UPA00050">
    <property type="reaction ID" value="UER00064"/>
</dbReference>
<dbReference type="SUPFAM" id="SSF54211">
    <property type="entry name" value="Ribosomal protein S5 domain 2-like"/>
    <property type="match status" value="1"/>
</dbReference>
<dbReference type="Gramene" id="OMO99003">
    <property type="protein sequence ID" value="OMO99003"/>
    <property type="gene ID" value="CCACVL1_03970"/>
</dbReference>
<dbReference type="HAMAP" id="MF_00384">
    <property type="entry name" value="Homoser_kinase"/>
    <property type="match status" value="1"/>
</dbReference>
<dbReference type="PROSITE" id="PS00627">
    <property type="entry name" value="GHMP_KINASES_ATP"/>
    <property type="match status" value="1"/>
</dbReference>
<dbReference type="FunFam" id="3.40.50.2300:FF:000081">
    <property type="entry name" value="Glutamate receptor"/>
    <property type="match status" value="1"/>
</dbReference>
<dbReference type="PANTHER" id="PTHR20861:SF1">
    <property type="entry name" value="HOMOSERINE KINASE"/>
    <property type="match status" value="1"/>
</dbReference>
<dbReference type="Gene3D" id="3.40.50.2300">
    <property type="match status" value="1"/>
</dbReference>
<feature type="signal peptide" evidence="17">
    <location>
        <begin position="1"/>
        <end position="25"/>
    </location>
</feature>
<keyword evidence="12" id="KW-0067">ATP-binding</keyword>
<dbReference type="PANTHER" id="PTHR20861">
    <property type="entry name" value="HOMOSERINE/4-DIPHOSPHOCYTIDYL-2-C-METHYL-D-ERYTHRITOL KINASE"/>
    <property type="match status" value="1"/>
</dbReference>
<evidence type="ECO:0000256" key="6">
    <source>
        <dbReference type="ARBA" id="ARBA00022605"/>
    </source>
</evidence>
<reference evidence="19 20" key="1">
    <citation type="submission" date="2013-09" db="EMBL/GenBank/DDBJ databases">
        <title>Corchorus capsularis genome sequencing.</title>
        <authorList>
            <person name="Alam M."/>
            <person name="Haque M.S."/>
            <person name="Islam M.S."/>
            <person name="Emdad E.M."/>
            <person name="Islam M.M."/>
            <person name="Ahmed B."/>
            <person name="Halim A."/>
            <person name="Hossen Q.M.M."/>
            <person name="Hossain M.Z."/>
            <person name="Ahmed R."/>
            <person name="Khan M.M."/>
            <person name="Islam R."/>
            <person name="Rashid M.M."/>
            <person name="Khan S.A."/>
            <person name="Rahman M.S."/>
            <person name="Alam M."/>
        </authorList>
    </citation>
    <scope>NUCLEOTIDE SEQUENCE [LARGE SCALE GENOMIC DNA]</scope>
    <source>
        <strain evidence="20">cv. CVL-1</strain>
        <tissue evidence="19">Whole seedling</tissue>
    </source>
</reference>
<dbReference type="InterPro" id="IPR020568">
    <property type="entry name" value="Ribosomal_Su5_D2-typ_SF"/>
</dbReference>
<sequence>MAAISITMNLVLLLSTSILFMGVFSEEVSKPEVVNVGAIFSFNTINGKVSKIAMKAAEDDINADPSVLGGRKLSITLHDSNFSSFLGIIGAPSDLFQMTAIADMISYYGWAEVVALYTDDDQSRNGIITLGDKLSERRCRISYKAALRPDPTATRSDVMAELVKIQMMESRVIVLHTFTKTGLLVFEVAKSLGMMENQYVWIASSWLSTVLDSNSSLKSETPDSILGALTLRPHTPDSKRKRNFISRWNQLSNGSIGFNPYALYAYDTVWMIARSVKLFFDQGGTISFSNDTKLNGLGGRTLNLSALNIFDGGQQLLQNILNTNMTGLTGPVLFNQERSLLNPSYDIINVVQTGYRQIGYWSNHSRLSIVPPETLFSFSTMFFAHRENTVSTLGRLILIIWLFVVLIINSSYTASLTSILTVQQLSSPIKGIESLVSSGESIGFQVGSFAENYLMEELNIPKSRLVPLGSPEEYTLALESKRVAAIIDERPYVDLFLSDHCEFSIRGQEFTKSGWGFAFPRDSPLAIDMSTAILTLSENGELQRIHDKWLSRKACRSDNFDGDVEQLDLPSFWGLFLIIGIACFLALLVYFFLVFRQFKRRHSEEKDSASPGSSRSARVQTFLSFADGKMAICFQLQSPLKPIYFPPSTTKKAPVFSCKASLSAVVTTEPEPVFTSVKSFAPATVANLGPGFDCLGVAVDGLGDFVSLSVDSSVRPGHVSISEISGCSKLSTNPLYNCAGIAAIATMKMLNIRSVGLSLKLEKGLPLGSGLGSSAASAAAAAVAVNELFGAKLGVDELVLAGLESEAKVSGYHADNIAPAVMGVSPEFEAPTKKMRAALPAEIGMPHHIWNSSQVGALVASILEGNVPALGKAMSSDRIVEPRRAPLIPGMEGVKKAAIEAGAFGCTISGAGPTAVAVIDNEEKGKEIGQKMVEAFLQQGSLKAVAMVKRLDRVGARLIDSVPR</sequence>
<feature type="chain" id="PRO_5013136781" description="Homoserine kinase" evidence="17">
    <location>
        <begin position="26"/>
        <end position="964"/>
    </location>
</feature>
<dbReference type="InterPro" id="IPR001828">
    <property type="entry name" value="ANF_lig-bd_rcpt"/>
</dbReference>
<evidence type="ECO:0000256" key="8">
    <source>
        <dbReference type="ARBA" id="ARBA00022692"/>
    </source>
</evidence>
<feature type="transmembrane region" description="Helical" evidence="16">
    <location>
        <begin position="572"/>
        <end position="595"/>
    </location>
</feature>
<dbReference type="InterPro" id="IPR013750">
    <property type="entry name" value="GHMP_kinase_C_dom"/>
</dbReference>
<comment type="caution">
    <text evidence="19">The sequence shown here is derived from an EMBL/GenBank/DDBJ whole genome shotgun (WGS) entry which is preliminary data.</text>
</comment>
<evidence type="ECO:0000256" key="12">
    <source>
        <dbReference type="ARBA" id="ARBA00022840"/>
    </source>
</evidence>
<dbReference type="Pfam" id="PF00060">
    <property type="entry name" value="Lig_chan"/>
    <property type="match status" value="1"/>
</dbReference>
<keyword evidence="20" id="KW-1185">Reference proteome</keyword>
<dbReference type="Proteomes" id="UP000188268">
    <property type="component" value="Unassembled WGS sequence"/>
</dbReference>
<dbReference type="Pfam" id="PF00288">
    <property type="entry name" value="GHMP_kinases_N"/>
    <property type="match status" value="1"/>
</dbReference>
<evidence type="ECO:0000256" key="15">
    <source>
        <dbReference type="ARBA" id="ARBA00049913"/>
    </source>
</evidence>
<dbReference type="Gene3D" id="3.30.70.890">
    <property type="entry name" value="GHMP kinase, C-terminal domain"/>
    <property type="match status" value="1"/>
</dbReference>
<dbReference type="InterPro" id="IPR001320">
    <property type="entry name" value="Iontro_rcpt_C"/>
</dbReference>
<dbReference type="InterPro" id="IPR000870">
    <property type="entry name" value="Homoserine_kinase"/>
</dbReference>
<feature type="transmembrane region" description="Helical" evidence="16">
    <location>
        <begin position="396"/>
        <end position="420"/>
    </location>
</feature>
<evidence type="ECO:0000256" key="7">
    <source>
        <dbReference type="ARBA" id="ARBA00022679"/>
    </source>
</evidence>
<keyword evidence="17" id="KW-0732">Signal</keyword>
<dbReference type="SUPFAM" id="SSF53850">
    <property type="entry name" value="Periplasmic binding protein-like II"/>
    <property type="match status" value="1"/>
</dbReference>
<dbReference type="PRINTS" id="PR00958">
    <property type="entry name" value="HOMSERKINASE"/>
</dbReference>
<proteinExistence type="inferred from homology"/>
<keyword evidence="8 16" id="KW-0812">Transmembrane</keyword>
<dbReference type="InterPro" id="IPR006204">
    <property type="entry name" value="GHMP_kinase_N_dom"/>
</dbReference>
<dbReference type="OMA" id="FMKARSE"/>
<dbReference type="GO" id="GO:0004413">
    <property type="term" value="F:homoserine kinase activity"/>
    <property type="evidence" value="ECO:0007669"/>
    <property type="project" value="UniProtKB-EC"/>
</dbReference>
<keyword evidence="14 16" id="KW-0472">Membrane</keyword>
<evidence type="ECO:0000256" key="17">
    <source>
        <dbReference type="SAM" id="SignalP"/>
    </source>
</evidence>
<evidence type="ECO:0000256" key="11">
    <source>
        <dbReference type="ARBA" id="ARBA00022777"/>
    </source>
</evidence>
<evidence type="ECO:0000256" key="9">
    <source>
        <dbReference type="ARBA" id="ARBA00022697"/>
    </source>
</evidence>
<evidence type="ECO:0000256" key="4">
    <source>
        <dbReference type="ARBA" id="ARBA00012078"/>
    </source>
</evidence>
<comment type="pathway">
    <text evidence="2">Amino-acid biosynthesis; L-threonine biosynthesis; L-threonine from L-aspartate: step 4/5.</text>
</comment>
<dbReference type="FunFam" id="3.40.190.10:FF:000175">
    <property type="entry name" value="Glutamate receptor"/>
    <property type="match status" value="1"/>
</dbReference>
<dbReference type="GO" id="GO:0016020">
    <property type="term" value="C:membrane"/>
    <property type="evidence" value="ECO:0007669"/>
    <property type="project" value="UniProtKB-SubCell"/>
</dbReference>
<name>A0A1R3JVU8_COCAP</name>
<comment type="similarity">
    <text evidence="3">Belongs to the GHMP kinase family. Homoserine kinase subfamily.</text>
</comment>
<evidence type="ECO:0000256" key="13">
    <source>
        <dbReference type="ARBA" id="ARBA00022989"/>
    </source>
</evidence>
<dbReference type="InterPro" id="IPR014721">
    <property type="entry name" value="Ribsml_uS5_D2-typ_fold_subgr"/>
</dbReference>
<evidence type="ECO:0000313" key="19">
    <source>
        <dbReference type="EMBL" id="OMO99003.1"/>
    </source>
</evidence>
<dbReference type="Pfam" id="PF08544">
    <property type="entry name" value="GHMP_kinases_C"/>
    <property type="match status" value="1"/>
</dbReference>
<dbReference type="EMBL" id="AWWV01006952">
    <property type="protein sequence ID" value="OMO99003.1"/>
    <property type="molecule type" value="Genomic_DNA"/>
</dbReference>
<comment type="subcellular location">
    <subcellularLocation>
        <location evidence="1">Membrane</location>
    </subcellularLocation>
</comment>
<feature type="domain" description="Ionotropic glutamate receptor C-terminal" evidence="18">
    <location>
        <begin position="347"/>
        <end position="552"/>
    </location>
</feature>
<dbReference type="Gene3D" id="3.30.230.10">
    <property type="match status" value="1"/>
</dbReference>
<evidence type="ECO:0000256" key="3">
    <source>
        <dbReference type="ARBA" id="ARBA00007370"/>
    </source>
</evidence>
<dbReference type="InterPro" id="IPR028082">
    <property type="entry name" value="Peripla_BP_I"/>
</dbReference>
<dbReference type="InterPro" id="IPR036554">
    <property type="entry name" value="GHMP_kinase_C_sf"/>
</dbReference>
<evidence type="ECO:0000256" key="1">
    <source>
        <dbReference type="ARBA" id="ARBA00004370"/>
    </source>
</evidence>
<evidence type="ECO:0000256" key="16">
    <source>
        <dbReference type="SAM" id="Phobius"/>
    </source>
</evidence>
<dbReference type="SUPFAM" id="SSF55060">
    <property type="entry name" value="GHMP Kinase, C-terminal domain"/>
    <property type="match status" value="1"/>
</dbReference>
<keyword evidence="9" id="KW-0791">Threonine biosynthesis</keyword>
<dbReference type="EC" id="2.7.1.39" evidence="4"/>
<dbReference type="GO" id="GO:0005524">
    <property type="term" value="F:ATP binding"/>
    <property type="evidence" value="ECO:0007669"/>
    <property type="project" value="UniProtKB-KW"/>
</dbReference>
<protein>
    <recommendedName>
        <fullName evidence="5">Homoserine kinase</fullName>
        <ecNumber evidence="4">2.7.1.39</ecNumber>
    </recommendedName>
</protein>
<evidence type="ECO:0000256" key="2">
    <source>
        <dbReference type="ARBA" id="ARBA00005015"/>
    </source>
</evidence>
<dbReference type="Gene3D" id="3.40.190.10">
    <property type="entry name" value="Periplasmic binding protein-like II"/>
    <property type="match status" value="2"/>
</dbReference>
<evidence type="ECO:0000256" key="5">
    <source>
        <dbReference type="ARBA" id="ARBA00017858"/>
    </source>
</evidence>
<comment type="catalytic activity">
    <reaction evidence="15">
        <text>L-homoserine + ATP = O-phospho-L-homoserine + ADP + H(+)</text>
        <dbReference type="Rhea" id="RHEA:13985"/>
        <dbReference type="ChEBI" id="CHEBI:15378"/>
        <dbReference type="ChEBI" id="CHEBI:30616"/>
        <dbReference type="ChEBI" id="CHEBI:57476"/>
        <dbReference type="ChEBI" id="CHEBI:57590"/>
        <dbReference type="ChEBI" id="CHEBI:456216"/>
        <dbReference type="EC" id="2.7.1.39"/>
    </reaction>
    <physiologicalReaction direction="left-to-right" evidence="15">
        <dbReference type="Rhea" id="RHEA:13986"/>
    </physiologicalReaction>
</comment>
<gene>
    <name evidence="19" type="ORF">CCACVL1_03970</name>
</gene>
<dbReference type="SMART" id="SM00079">
    <property type="entry name" value="PBPe"/>
    <property type="match status" value="1"/>
</dbReference>
<dbReference type="AlphaFoldDB" id="A0A1R3JVU8"/>
<dbReference type="GO" id="GO:0009088">
    <property type="term" value="P:threonine biosynthetic process"/>
    <property type="evidence" value="ECO:0007669"/>
    <property type="project" value="UniProtKB-UniPathway"/>
</dbReference>
<keyword evidence="7" id="KW-0808">Transferase</keyword>
<evidence type="ECO:0000256" key="10">
    <source>
        <dbReference type="ARBA" id="ARBA00022741"/>
    </source>
</evidence>
<dbReference type="InterPro" id="IPR006203">
    <property type="entry name" value="GHMP_knse_ATP-bd_CS"/>
</dbReference>
<dbReference type="OrthoDB" id="195231at2759"/>
<dbReference type="Gene3D" id="1.10.287.70">
    <property type="match status" value="1"/>
</dbReference>
<keyword evidence="13 16" id="KW-1133">Transmembrane helix</keyword>
<organism evidence="19 20">
    <name type="scientific">Corchorus capsularis</name>
    <name type="common">Jute</name>
    <dbReference type="NCBI Taxonomy" id="210143"/>
    <lineage>
        <taxon>Eukaryota</taxon>
        <taxon>Viridiplantae</taxon>
        <taxon>Streptophyta</taxon>
        <taxon>Embryophyta</taxon>
        <taxon>Tracheophyta</taxon>
        <taxon>Spermatophyta</taxon>
        <taxon>Magnoliopsida</taxon>
        <taxon>eudicotyledons</taxon>
        <taxon>Gunneridae</taxon>
        <taxon>Pentapetalae</taxon>
        <taxon>rosids</taxon>
        <taxon>malvids</taxon>
        <taxon>Malvales</taxon>
        <taxon>Malvaceae</taxon>
        <taxon>Grewioideae</taxon>
        <taxon>Apeibeae</taxon>
        <taxon>Corchorus</taxon>
    </lineage>
</organism>
<keyword evidence="6" id="KW-0028">Amino-acid biosynthesis</keyword>
<keyword evidence="11 19" id="KW-0418">Kinase</keyword>
<dbReference type="GO" id="GO:0015276">
    <property type="term" value="F:ligand-gated monoatomic ion channel activity"/>
    <property type="evidence" value="ECO:0007669"/>
    <property type="project" value="InterPro"/>
</dbReference>
<evidence type="ECO:0000259" key="18">
    <source>
        <dbReference type="SMART" id="SM00079"/>
    </source>
</evidence>
<keyword evidence="10" id="KW-0547">Nucleotide-binding</keyword>